<sequence length="54" mass="6113">MSTSEISDFDRWFGAPVEVFGSFGTYPQWFEGKVRNHVRVLPRVKQALNAPGCP</sequence>
<keyword evidence="2" id="KW-1185">Reference proteome</keyword>
<reference evidence="1 2" key="1">
    <citation type="submission" date="2020-09" db="EMBL/GenBank/DDBJ databases">
        <title>De no assembly of potato wild relative species, Solanum commersonii.</title>
        <authorList>
            <person name="Cho K."/>
        </authorList>
    </citation>
    <scope>NUCLEOTIDE SEQUENCE [LARGE SCALE GENOMIC DNA]</scope>
    <source>
        <strain evidence="1">LZ3.2</strain>
        <tissue evidence="1">Leaf</tissue>
    </source>
</reference>
<protein>
    <submittedName>
        <fullName evidence="1">Uncharacterized protein</fullName>
    </submittedName>
</protein>
<comment type="caution">
    <text evidence="1">The sequence shown here is derived from an EMBL/GenBank/DDBJ whole genome shotgun (WGS) entry which is preliminary data.</text>
</comment>
<accession>A0A9J5ZKQ6</accession>
<dbReference type="Proteomes" id="UP000824120">
    <property type="component" value="Chromosome 4"/>
</dbReference>
<dbReference type="AlphaFoldDB" id="A0A9J5ZKQ6"/>
<organism evidence="1 2">
    <name type="scientific">Solanum commersonii</name>
    <name type="common">Commerson's wild potato</name>
    <name type="synonym">Commerson's nightshade</name>
    <dbReference type="NCBI Taxonomy" id="4109"/>
    <lineage>
        <taxon>Eukaryota</taxon>
        <taxon>Viridiplantae</taxon>
        <taxon>Streptophyta</taxon>
        <taxon>Embryophyta</taxon>
        <taxon>Tracheophyta</taxon>
        <taxon>Spermatophyta</taxon>
        <taxon>Magnoliopsida</taxon>
        <taxon>eudicotyledons</taxon>
        <taxon>Gunneridae</taxon>
        <taxon>Pentapetalae</taxon>
        <taxon>asterids</taxon>
        <taxon>lamiids</taxon>
        <taxon>Solanales</taxon>
        <taxon>Solanaceae</taxon>
        <taxon>Solanoideae</taxon>
        <taxon>Solaneae</taxon>
        <taxon>Solanum</taxon>
    </lineage>
</organism>
<evidence type="ECO:0000313" key="1">
    <source>
        <dbReference type="EMBL" id="KAG5612704.1"/>
    </source>
</evidence>
<dbReference type="EMBL" id="JACXVP010000004">
    <property type="protein sequence ID" value="KAG5612704.1"/>
    <property type="molecule type" value="Genomic_DNA"/>
</dbReference>
<gene>
    <name evidence="1" type="ORF">H5410_023985</name>
</gene>
<evidence type="ECO:0000313" key="2">
    <source>
        <dbReference type="Proteomes" id="UP000824120"/>
    </source>
</evidence>
<proteinExistence type="predicted"/>
<name>A0A9J5ZKQ6_SOLCO</name>